<evidence type="ECO:0000256" key="1">
    <source>
        <dbReference type="SAM" id="MobiDB-lite"/>
    </source>
</evidence>
<dbReference type="EMBL" id="JAEFBJ010000004">
    <property type="protein sequence ID" value="KAG7619534.1"/>
    <property type="molecule type" value="Genomic_DNA"/>
</dbReference>
<name>A0A8T2E5P9_ARASU</name>
<protein>
    <submittedName>
        <fullName evidence="3">F-box domain</fullName>
    </submittedName>
</protein>
<feature type="domain" description="F-box" evidence="2">
    <location>
        <begin position="25"/>
        <end position="72"/>
    </location>
</feature>
<dbReference type="AlphaFoldDB" id="A0A8T2E5P9"/>
<accession>A0A8T2E5P9</accession>
<feature type="compositionally biased region" description="Acidic residues" evidence="1">
    <location>
        <begin position="278"/>
        <end position="290"/>
    </location>
</feature>
<sequence>MASSSSSSQREQYNPLPLKDGVGEFRNWADLPPELTSSILLHLSTIEILRNAQIVCRSWRRVCKDPSMWRKIDMRNNGIFGYDYDRMCRHAVDLSEGGLVEINMVHFGNDSLYSYIAERSSNLRCLRLAMCYPLRGNGFVSAVMKLSFLEELDISQGYTQLDLKAIGHSCPLLKTFKLNRPSFSRFVKYDDEPLAIAETMPELRHLELFGNGLTNSGLEAILDNCLHLVHLDLRRCFNINLVGDLEKRCSERIRDLRRPDDSTADSPFDASSDIYSAGEDDYDFYSDDSDVYNPYYD</sequence>
<dbReference type="SMART" id="SM00256">
    <property type="entry name" value="FBOX"/>
    <property type="match status" value="1"/>
</dbReference>
<reference evidence="3 4" key="1">
    <citation type="submission" date="2020-12" db="EMBL/GenBank/DDBJ databases">
        <title>Concerted genomic and epigenomic changes stabilize Arabidopsis allopolyploids.</title>
        <authorList>
            <person name="Chen Z."/>
        </authorList>
    </citation>
    <scope>NUCLEOTIDE SEQUENCE [LARGE SCALE GENOMIC DNA]</scope>
    <source>
        <strain evidence="3">As9502</strain>
        <tissue evidence="3">Leaf</tissue>
    </source>
</reference>
<comment type="caution">
    <text evidence="3">The sequence shown here is derived from an EMBL/GenBank/DDBJ whole genome shotgun (WGS) entry which is preliminary data.</text>
</comment>
<dbReference type="PANTHER" id="PTHR38926:SF2">
    <property type="entry name" value="F-BOX_LRR-REPEAT PROTEIN 21-RELATED"/>
    <property type="match status" value="1"/>
</dbReference>
<dbReference type="PROSITE" id="PS50181">
    <property type="entry name" value="FBOX"/>
    <property type="match status" value="1"/>
</dbReference>
<evidence type="ECO:0000313" key="4">
    <source>
        <dbReference type="Proteomes" id="UP000694251"/>
    </source>
</evidence>
<organism evidence="3 4">
    <name type="scientific">Arabidopsis suecica</name>
    <name type="common">Swedish thale-cress</name>
    <name type="synonym">Cardaminopsis suecica</name>
    <dbReference type="NCBI Taxonomy" id="45249"/>
    <lineage>
        <taxon>Eukaryota</taxon>
        <taxon>Viridiplantae</taxon>
        <taxon>Streptophyta</taxon>
        <taxon>Embryophyta</taxon>
        <taxon>Tracheophyta</taxon>
        <taxon>Spermatophyta</taxon>
        <taxon>Magnoliopsida</taxon>
        <taxon>eudicotyledons</taxon>
        <taxon>Gunneridae</taxon>
        <taxon>Pentapetalae</taxon>
        <taxon>rosids</taxon>
        <taxon>malvids</taxon>
        <taxon>Brassicales</taxon>
        <taxon>Brassicaceae</taxon>
        <taxon>Camelineae</taxon>
        <taxon>Arabidopsis</taxon>
    </lineage>
</organism>
<dbReference type="Pfam" id="PF12937">
    <property type="entry name" value="F-box-like"/>
    <property type="match status" value="1"/>
</dbReference>
<proteinExistence type="predicted"/>
<dbReference type="Proteomes" id="UP000694251">
    <property type="component" value="Chromosome 4"/>
</dbReference>
<evidence type="ECO:0000259" key="2">
    <source>
        <dbReference type="PROSITE" id="PS50181"/>
    </source>
</evidence>
<dbReference type="CDD" id="cd22164">
    <property type="entry name" value="F-box_AtSKIP19-like"/>
    <property type="match status" value="1"/>
</dbReference>
<gene>
    <name evidence="3" type="ORF">ISN44_As04g004240</name>
</gene>
<dbReference type="EMBL" id="JAEFBJ010000004">
    <property type="protein sequence ID" value="KAG7619535.1"/>
    <property type="molecule type" value="Genomic_DNA"/>
</dbReference>
<dbReference type="PANTHER" id="PTHR38926">
    <property type="entry name" value="F-BOX DOMAIN CONTAINING PROTEIN, EXPRESSED"/>
    <property type="match status" value="1"/>
</dbReference>
<dbReference type="OrthoDB" id="2095648at2759"/>
<keyword evidence="4" id="KW-1185">Reference proteome</keyword>
<feature type="region of interest" description="Disordered" evidence="1">
    <location>
        <begin position="258"/>
        <end position="297"/>
    </location>
</feature>
<dbReference type="InterPro" id="IPR001810">
    <property type="entry name" value="F-box_dom"/>
</dbReference>
<evidence type="ECO:0000313" key="3">
    <source>
        <dbReference type="EMBL" id="KAG7619535.1"/>
    </source>
</evidence>